<dbReference type="Gene3D" id="1.10.10.60">
    <property type="entry name" value="Homeodomain-like"/>
    <property type="match status" value="1"/>
</dbReference>
<dbReference type="PROSITE" id="PS00027">
    <property type="entry name" value="HOMEOBOX_1"/>
    <property type="match status" value="1"/>
</dbReference>
<dbReference type="CDD" id="cd00086">
    <property type="entry name" value="homeodomain"/>
    <property type="match status" value="1"/>
</dbReference>
<dbReference type="Proteomes" id="UP001163046">
    <property type="component" value="Unassembled WGS sequence"/>
</dbReference>
<dbReference type="AlphaFoldDB" id="A0A9W9Z8I1"/>
<organism evidence="8 9">
    <name type="scientific">Desmophyllum pertusum</name>
    <dbReference type="NCBI Taxonomy" id="174260"/>
    <lineage>
        <taxon>Eukaryota</taxon>
        <taxon>Metazoa</taxon>
        <taxon>Cnidaria</taxon>
        <taxon>Anthozoa</taxon>
        <taxon>Hexacorallia</taxon>
        <taxon>Scleractinia</taxon>
        <taxon>Caryophylliina</taxon>
        <taxon>Caryophylliidae</taxon>
        <taxon>Desmophyllum</taxon>
    </lineage>
</organism>
<feature type="DNA-binding region" description="Homeobox" evidence="5">
    <location>
        <begin position="145"/>
        <end position="204"/>
    </location>
</feature>
<dbReference type="PROSITE" id="PS50071">
    <property type="entry name" value="HOMEOBOX_2"/>
    <property type="match status" value="1"/>
</dbReference>
<dbReference type="SMART" id="SM00389">
    <property type="entry name" value="HOX"/>
    <property type="match status" value="1"/>
</dbReference>
<gene>
    <name evidence="8" type="ORF">OS493_031015</name>
</gene>
<comment type="subcellular location">
    <subcellularLocation>
        <location evidence="1 5 6">Nucleus</location>
    </subcellularLocation>
</comment>
<keyword evidence="4 5" id="KW-0539">Nucleus</keyword>
<evidence type="ECO:0000256" key="5">
    <source>
        <dbReference type="PROSITE-ProRule" id="PRU00108"/>
    </source>
</evidence>
<dbReference type="EMBL" id="MU826384">
    <property type="protein sequence ID" value="KAJ7377057.1"/>
    <property type="molecule type" value="Genomic_DNA"/>
</dbReference>
<evidence type="ECO:0000256" key="3">
    <source>
        <dbReference type="ARBA" id="ARBA00023155"/>
    </source>
</evidence>
<proteinExistence type="predicted"/>
<protein>
    <recommendedName>
        <fullName evidence="7">Homeobox domain-containing protein</fullName>
    </recommendedName>
</protein>
<evidence type="ECO:0000313" key="8">
    <source>
        <dbReference type="EMBL" id="KAJ7377057.1"/>
    </source>
</evidence>
<evidence type="ECO:0000256" key="6">
    <source>
        <dbReference type="RuleBase" id="RU000682"/>
    </source>
</evidence>
<dbReference type="GO" id="GO:0000978">
    <property type="term" value="F:RNA polymerase II cis-regulatory region sequence-specific DNA binding"/>
    <property type="evidence" value="ECO:0007669"/>
    <property type="project" value="TreeGrafter"/>
</dbReference>
<evidence type="ECO:0000256" key="2">
    <source>
        <dbReference type="ARBA" id="ARBA00023125"/>
    </source>
</evidence>
<keyword evidence="2 5" id="KW-0238">DNA-binding</keyword>
<name>A0A9W9Z8I1_9CNID</name>
<sequence>MQNYSKDPHFGYHPYQCYMCPAAPSYPQTYMYAEPQFVRQQLPTKPFKSPFSIESLLGRNNKPSPELVSFTSHPAKQESSVAAKLRELENRRRKENTFTPYSTHGEKSKPFTGLHTSYCGQDDKPVDRTQTAEKNIGYVCNHFKHKRPRTMFTLVQLERMEREFMRRQYITGSHRLQLAEELQLSETQVRVWFQNRRIKWRKEMIKKQFNGF</sequence>
<evidence type="ECO:0000256" key="1">
    <source>
        <dbReference type="ARBA" id="ARBA00004123"/>
    </source>
</evidence>
<dbReference type="InterPro" id="IPR050877">
    <property type="entry name" value="EMX-VAX-Noto_Homeobox_TFs"/>
</dbReference>
<dbReference type="InterPro" id="IPR001356">
    <property type="entry name" value="HD"/>
</dbReference>
<feature type="domain" description="Homeobox" evidence="7">
    <location>
        <begin position="143"/>
        <end position="203"/>
    </location>
</feature>
<evidence type="ECO:0000256" key="4">
    <source>
        <dbReference type="ARBA" id="ARBA00023242"/>
    </source>
</evidence>
<dbReference type="InterPro" id="IPR017970">
    <property type="entry name" value="Homeobox_CS"/>
</dbReference>
<evidence type="ECO:0000313" key="9">
    <source>
        <dbReference type="Proteomes" id="UP001163046"/>
    </source>
</evidence>
<dbReference type="Pfam" id="PF00046">
    <property type="entry name" value="Homeodomain"/>
    <property type="match status" value="1"/>
</dbReference>
<keyword evidence="3 5" id="KW-0371">Homeobox</keyword>
<dbReference type="PANTHER" id="PTHR24339:SF28">
    <property type="entry name" value="E5-RELATED"/>
    <property type="match status" value="1"/>
</dbReference>
<dbReference type="GO" id="GO:0000981">
    <property type="term" value="F:DNA-binding transcription factor activity, RNA polymerase II-specific"/>
    <property type="evidence" value="ECO:0007669"/>
    <property type="project" value="InterPro"/>
</dbReference>
<dbReference type="PRINTS" id="PR00024">
    <property type="entry name" value="HOMEOBOX"/>
</dbReference>
<dbReference type="OrthoDB" id="6159439at2759"/>
<reference evidence="8" key="1">
    <citation type="submission" date="2023-01" db="EMBL/GenBank/DDBJ databases">
        <title>Genome assembly of the deep-sea coral Lophelia pertusa.</title>
        <authorList>
            <person name="Herrera S."/>
            <person name="Cordes E."/>
        </authorList>
    </citation>
    <scope>NUCLEOTIDE SEQUENCE</scope>
    <source>
        <strain evidence="8">USNM1676648</strain>
        <tissue evidence="8">Polyp</tissue>
    </source>
</reference>
<dbReference type="InterPro" id="IPR009057">
    <property type="entry name" value="Homeodomain-like_sf"/>
</dbReference>
<accession>A0A9W9Z8I1</accession>
<keyword evidence="9" id="KW-1185">Reference proteome</keyword>
<dbReference type="PANTHER" id="PTHR24339">
    <property type="entry name" value="HOMEOBOX PROTEIN EMX-RELATED"/>
    <property type="match status" value="1"/>
</dbReference>
<evidence type="ECO:0000259" key="7">
    <source>
        <dbReference type="PROSITE" id="PS50071"/>
    </source>
</evidence>
<dbReference type="InterPro" id="IPR020479">
    <property type="entry name" value="HD_metazoa"/>
</dbReference>
<dbReference type="SUPFAM" id="SSF46689">
    <property type="entry name" value="Homeodomain-like"/>
    <property type="match status" value="1"/>
</dbReference>
<dbReference type="GO" id="GO:0005634">
    <property type="term" value="C:nucleus"/>
    <property type="evidence" value="ECO:0007669"/>
    <property type="project" value="UniProtKB-SubCell"/>
</dbReference>
<comment type="caution">
    <text evidence="8">The sequence shown here is derived from an EMBL/GenBank/DDBJ whole genome shotgun (WGS) entry which is preliminary data.</text>
</comment>